<dbReference type="EMBL" id="GAKP01006070">
    <property type="protein sequence ID" value="JAC52882.1"/>
    <property type="molecule type" value="Transcribed_RNA"/>
</dbReference>
<dbReference type="RefSeq" id="XP_011205227.2">
    <property type="nucleotide sequence ID" value="XM_011206925.4"/>
</dbReference>
<dbReference type="EMBL" id="GAKP01006087">
    <property type="protein sequence ID" value="JAC52865.1"/>
    <property type="molecule type" value="Transcribed_RNA"/>
</dbReference>
<organism evidence="2">
    <name type="scientific">Bactrocera dorsalis</name>
    <name type="common">Oriental fruit fly</name>
    <name type="synonym">Dacus dorsalis</name>
    <dbReference type="NCBI Taxonomy" id="27457"/>
    <lineage>
        <taxon>Eukaryota</taxon>
        <taxon>Metazoa</taxon>
        <taxon>Ecdysozoa</taxon>
        <taxon>Arthropoda</taxon>
        <taxon>Hexapoda</taxon>
        <taxon>Insecta</taxon>
        <taxon>Pterygota</taxon>
        <taxon>Neoptera</taxon>
        <taxon>Endopterygota</taxon>
        <taxon>Diptera</taxon>
        <taxon>Brachycera</taxon>
        <taxon>Muscomorpha</taxon>
        <taxon>Tephritoidea</taxon>
        <taxon>Tephritidae</taxon>
        <taxon>Bactrocera</taxon>
        <taxon>Bactrocera</taxon>
    </lineage>
</organism>
<feature type="compositionally biased region" description="Low complexity" evidence="1">
    <location>
        <begin position="373"/>
        <end position="400"/>
    </location>
</feature>
<protein>
    <submittedName>
        <fullName evidence="2">Uncharacterized protein</fullName>
    </submittedName>
</protein>
<accession>A0A034WEY0</accession>
<feature type="region of interest" description="Disordered" evidence="1">
    <location>
        <begin position="213"/>
        <end position="253"/>
    </location>
</feature>
<dbReference type="KEGG" id="bdr:105227545"/>
<dbReference type="GeneID" id="105227545"/>
<dbReference type="OrthoDB" id="2134133at2759"/>
<sequence length="468" mass="52663">MSNKRFYNFPEMVSNDLHEENIPISVSKNNNIDEINEDHEDDSEFLQDVPYSSSSLDRSSIGSIPWADDAIKQNQLDWEQVERMLSSEEALPVEPDLRNEIIEWQTKFPQLLERKQTKEIVEKIVDDSKANNSLTQNIDDDLISHLSLNSSDDEDRYDELATPTATGARRIETLEGQFLGRKSAISKSYADRLSAKMALLRVTAIPLRPKHRNDSIKVIRQQTSTDREHSSTSSSLRLRKISTSKPQSSMQSPALLHENTPFDTQHHFRMPPILNVLESKRRFRDLASNKSFVQLTQVKAPHAKSAAIIRQPENNLSIGHTPRATIFTGHHQTVWQKPLIANRVSSNFFNNRNAIILPSLHAKGISAQHQRRNSTTSSTGAGTRTQSLSNSNVGSSANSSGDFNLRPRNAVDRFVSRWQQINANTSTSTGTVSTGRSISAAVHHHARGEVGLRELYVPYNAFKHDGFK</sequence>
<name>A0A034WEY0_BACDO</name>
<feature type="region of interest" description="Disordered" evidence="1">
    <location>
        <begin position="364"/>
        <end position="405"/>
    </location>
</feature>
<proteinExistence type="predicted"/>
<reference evidence="2" key="1">
    <citation type="journal article" date="2014" name="BMC Genomics">
        <title>Characterizing the developmental transcriptome of the oriental fruit fly, Bactrocera dorsalis (Diptera: Tephritidae) through comparative genomic analysis with Drosophila melanogaster utilizing modENCODE datasets.</title>
        <authorList>
            <person name="Geib S.M."/>
            <person name="Calla B."/>
            <person name="Hall B."/>
            <person name="Hou S."/>
            <person name="Manoukis N.C."/>
        </authorList>
    </citation>
    <scope>NUCLEOTIDE SEQUENCE</scope>
    <source>
        <strain evidence="2">Punador</strain>
    </source>
</reference>
<evidence type="ECO:0000256" key="1">
    <source>
        <dbReference type="SAM" id="MobiDB-lite"/>
    </source>
</evidence>
<dbReference type="AlphaFoldDB" id="A0A034WEY0"/>
<evidence type="ECO:0000313" key="2">
    <source>
        <dbReference type="EMBL" id="JAC52882.1"/>
    </source>
</evidence>